<dbReference type="Gene3D" id="3.30.43.10">
    <property type="entry name" value="Uridine Diphospho-n-acetylenolpyruvylglucosamine Reductase, domain 2"/>
    <property type="match status" value="1"/>
</dbReference>
<dbReference type="InterPro" id="IPR036318">
    <property type="entry name" value="FAD-bd_PCMH-like_sf"/>
</dbReference>
<dbReference type="Gene3D" id="1.10.1060.10">
    <property type="entry name" value="Alpha-helical ferredoxin"/>
    <property type="match status" value="1"/>
</dbReference>
<evidence type="ECO:0000256" key="5">
    <source>
        <dbReference type="ARBA" id="ARBA00022827"/>
    </source>
</evidence>
<dbReference type="GO" id="GO:0051536">
    <property type="term" value="F:iron-sulfur cluster binding"/>
    <property type="evidence" value="ECO:0007669"/>
    <property type="project" value="UniProtKB-KW"/>
</dbReference>
<dbReference type="InterPro" id="IPR004017">
    <property type="entry name" value="Cys_rich_dom"/>
</dbReference>
<dbReference type="InterPro" id="IPR016166">
    <property type="entry name" value="FAD-bd_PCMH"/>
</dbReference>
<dbReference type="Gene3D" id="3.30.70.2740">
    <property type="match status" value="1"/>
</dbReference>
<protein>
    <recommendedName>
        <fullName evidence="10">D-lactate dehydrogenase (cytochrome)</fullName>
        <ecNumber evidence="10">1.1.2.4</ecNumber>
    </recommendedName>
</protein>
<reference evidence="13 14" key="1">
    <citation type="submission" date="2018-10" db="EMBL/GenBank/DDBJ databases">
        <title>Tessaracoccus antarcticuss sp. nov., isolated from sediment.</title>
        <authorList>
            <person name="Zhou L.Y."/>
            <person name="Du Z.J."/>
        </authorList>
    </citation>
    <scope>NUCLEOTIDE SEQUENCE [LARGE SCALE GENOMIC DNA]</scope>
    <source>
        <strain evidence="13 14">JDX10</strain>
    </source>
</reference>
<dbReference type="InterPro" id="IPR004113">
    <property type="entry name" value="FAD-bd_oxidored_4_C"/>
</dbReference>
<keyword evidence="7" id="KW-0560">Oxidoreductase</keyword>
<feature type="domain" description="4Fe-4S ferredoxin-type" evidence="11">
    <location>
        <begin position="526"/>
        <end position="557"/>
    </location>
</feature>
<dbReference type="EC" id="1.1.2.4" evidence="10"/>
<dbReference type="GO" id="GO:1903457">
    <property type="term" value="P:lactate catabolic process"/>
    <property type="evidence" value="ECO:0007669"/>
    <property type="project" value="TreeGrafter"/>
</dbReference>
<dbReference type="OrthoDB" id="9770306at2"/>
<evidence type="ECO:0000256" key="7">
    <source>
        <dbReference type="ARBA" id="ARBA00023002"/>
    </source>
</evidence>
<dbReference type="PROSITE" id="PS51387">
    <property type="entry name" value="FAD_PCMH"/>
    <property type="match status" value="1"/>
</dbReference>
<dbReference type="PANTHER" id="PTHR11748:SF111">
    <property type="entry name" value="D-LACTATE DEHYDROGENASE, MITOCHONDRIAL-RELATED"/>
    <property type="match status" value="1"/>
</dbReference>
<dbReference type="PROSITE" id="PS51379">
    <property type="entry name" value="4FE4S_FER_2"/>
    <property type="match status" value="1"/>
</dbReference>
<evidence type="ECO:0000256" key="9">
    <source>
        <dbReference type="ARBA" id="ARBA00023014"/>
    </source>
</evidence>
<evidence type="ECO:0000313" key="14">
    <source>
        <dbReference type="Proteomes" id="UP000275256"/>
    </source>
</evidence>
<dbReference type="SUPFAM" id="SSF46548">
    <property type="entry name" value="alpha-helical ferredoxin"/>
    <property type="match status" value="1"/>
</dbReference>
<dbReference type="Pfam" id="PF01565">
    <property type="entry name" value="FAD_binding_4"/>
    <property type="match status" value="1"/>
</dbReference>
<dbReference type="InterPro" id="IPR016164">
    <property type="entry name" value="FAD-linked_Oxase-like_C"/>
</dbReference>
<dbReference type="InterPro" id="IPR017896">
    <property type="entry name" value="4Fe4S_Fe-S-bd"/>
</dbReference>
<sequence length="944" mass="102341">MDAVIRDLHTAVDDRLSTRLFDRRRMAHDASHYLLEPFAVVVAENAEDVAAAVRIAHQHQRSVTFRSGGTSLSGQSVSDGIIIDTRQHFRGVEVLDGGERVRCQPGATVRQVNARLALYRRILGPDPASESACTIGGVVANNSSGMSCGTIANTYETLDSLRFVLVTGTMVDTSREDCDQALRAAEPELWRSLAELRDRVRSNPQSLQRIRHQFSMKNTMGYGLNSLVDFDEPAQILAHLMIGSEGTLGFILDATFVTLPIHAHMATALCIFDAPEDATAALPSLVAHGVRTAEFMDAASLRVTQRGSRKVRALEGLNVDRHTALLVEVAGDSVQEMDELHHGISALFGGFRGLAQDTRFTTDPVLRAEWWHVRKGLYTAVAGARPSGSTALLEDVVVPMPQLADTVSALTRMCNSYGYDDAVQFGHAKDGNLHFMINPNLSDETQLGTYARFTDDLVDLILEADGSLKAEHGTGRIMAPFVRRQYGDELYDVMVRIKRACDPGNTLNPGVIITEDAHAHLRDLKPATLVDAQVDRCVECGYCEPVCPSKDLTTTPRQRIAILRDMSLMNPEQRAEMEKDYDYDAIDTCAVDSLCMIACPVDIDTGVFMKSLRTQRWSKPAQKVGETLAKQWGPVLGGLRAGMHVADHVPSGLLTGITRAARIPLSKDLIPLVGDDLPSAGADRKVMRTYACVTRGDDAEVAFFPSCLSEIFSAADPQSAGAAGSFLHLCGVAGAKVRVVDGVEKLCCTTVWSSKGLTLGRDEMARRTAEAVLTATDQGRIPVVSDASSCSHGLHEIGGYLRQAGEDALAQRFDAVHVMDSTRYTAERLLDRLGPVRRLASVVLHPTCTDRHEGNVPALQKLAEACAEEVVVPIDAGCCGFAGDRGMLHPELTASATRAEAAEVIGGTYDAHLSSNRTCELGMSRATGKTYRHVLEVLAEMIES</sequence>
<keyword evidence="9" id="KW-0411">Iron-sulfur</keyword>
<evidence type="ECO:0000256" key="6">
    <source>
        <dbReference type="ARBA" id="ARBA00022946"/>
    </source>
</evidence>
<dbReference type="EMBL" id="REFW01000001">
    <property type="protein sequence ID" value="RMB62385.1"/>
    <property type="molecule type" value="Genomic_DNA"/>
</dbReference>
<dbReference type="PROSITE" id="PS00198">
    <property type="entry name" value="4FE4S_FER_1"/>
    <property type="match status" value="1"/>
</dbReference>
<dbReference type="InterPro" id="IPR016169">
    <property type="entry name" value="FAD-bd_PCMH_sub2"/>
</dbReference>
<dbReference type="PANTHER" id="PTHR11748">
    <property type="entry name" value="D-LACTATE DEHYDROGENASE"/>
    <property type="match status" value="1"/>
</dbReference>
<evidence type="ECO:0000256" key="1">
    <source>
        <dbReference type="ARBA" id="ARBA00001974"/>
    </source>
</evidence>
<dbReference type="GO" id="GO:0004458">
    <property type="term" value="F:D-lactate dehydrogenase (cytochrome) activity"/>
    <property type="evidence" value="ECO:0007669"/>
    <property type="project" value="UniProtKB-EC"/>
</dbReference>
<dbReference type="GO" id="GO:0008720">
    <property type="term" value="F:D-lactate dehydrogenase (NAD+) activity"/>
    <property type="evidence" value="ECO:0007669"/>
    <property type="project" value="TreeGrafter"/>
</dbReference>
<keyword evidence="5" id="KW-0274">FAD</keyword>
<comment type="similarity">
    <text evidence="2">Belongs to the FAD-binding oxidoreductase/transferase type 4 family.</text>
</comment>
<dbReference type="Pfam" id="PF13183">
    <property type="entry name" value="Fer4_8"/>
    <property type="match status" value="1"/>
</dbReference>
<evidence type="ECO:0000256" key="10">
    <source>
        <dbReference type="ARBA" id="ARBA00038897"/>
    </source>
</evidence>
<evidence type="ECO:0000259" key="11">
    <source>
        <dbReference type="PROSITE" id="PS51379"/>
    </source>
</evidence>
<dbReference type="InterPro" id="IPR016171">
    <property type="entry name" value="Vanillyl_alc_oxidase_C-sub2"/>
</dbReference>
<dbReference type="InterPro" id="IPR017900">
    <property type="entry name" value="4Fe4S_Fe_S_CS"/>
</dbReference>
<dbReference type="Gene3D" id="3.30.465.10">
    <property type="match status" value="1"/>
</dbReference>
<evidence type="ECO:0000313" key="13">
    <source>
        <dbReference type="EMBL" id="RMB62385.1"/>
    </source>
</evidence>
<accession>A0A3M0GBM2</accession>
<evidence type="ECO:0000256" key="2">
    <source>
        <dbReference type="ARBA" id="ARBA00008000"/>
    </source>
</evidence>
<dbReference type="GO" id="GO:0046872">
    <property type="term" value="F:metal ion binding"/>
    <property type="evidence" value="ECO:0007669"/>
    <property type="project" value="UniProtKB-KW"/>
</dbReference>
<dbReference type="InterPro" id="IPR006094">
    <property type="entry name" value="Oxid_FAD_bind_N"/>
</dbReference>
<dbReference type="SUPFAM" id="SSF56176">
    <property type="entry name" value="FAD-binding/transporter-associated domain-like"/>
    <property type="match status" value="1"/>
</dbReference>
<dbReference type="Pfam" id="PF02754">
    <property type="entry name" value="CCG"/>
    <property type="match status" value="1"/>
</dbReference>
<keyword evidence="6" id="KW-0809">Transit peptide</keyword>
<dbReference type="Pfam" id="PF02913">
    <property type="entry name" value="FAD-oxidase_C"/>
    <property type="match status" value="1"/>
</dbReference>
<organism evidence="13 14">
    <name type="scientific">Tessaracoccus antarcticus</name>
    <dbReference type="NCBI Taxonomy" id="2479848"/>
    <lineage>
        <taxon>Bacteria</taxon>
        <taxon>Bacillati</taxon>
        <taxon>Actinomycetota</taxon>
        <taxon>Actinomycetes</taxon>
        <taxon>Propionibacteriales</taxon>
        <taxon>Propionibacteriaceae</taxon>
        <taxon>Tessaracoccus</taxon>
    </lineage>
</organism>
<evidence type="ECO:0000256" key="8">
    <source>
        <dbReference type="ARBA" id="ARBA00023004"/>
    </source>
</evidence>
<dbReference type="Proteomes" id="UP000275256">
    <property type="component" value="Unassembled WGS sequence"/>
</dbReference>
<comment type="caution">
    <text evidence="13">The sequence shown here is derived from an EMBL/GenBank/DDBJ whole genome shotgun (WGS) entry which is preliminary data.</text>
</comment>
<keyword evidence="8" id="KW-0408">Iron</keyword>
<feature type="domain" description="FAD-binding PCMH-type" evidence="12">
    <location>
        <begin position="33"/>
        <end position="261"/>
    </location>
</feature>
<dbReference type="InterPro" id="IPR009051">
    <property type="entry name" value="Helical_ferredxn"/>
</dbReference>
<evidence type="ECO:0000256" key="4">
    <source>
        <dbReference type="ARBA" id="ARBA00022723"/>
    </source>
</evidence>
<gene>
    <name evidence="13" type="ORF">EAX62_01420</name>
</gene>
<evidence type="ECO:0000256" key="3">
    <source>
        <dbReference type="ARBA" id="ARBA00022630"/>
    </source>
</evidence>
<proteinExistence type="inferred from homology"/>
<comment type="cofactor">
    <cofactor evidence="1">
        <name>FAD</name>
        <dbReference type="ChEBI" id="CHEBI:57692"/>
    </cofactor>
</comment>
<dbReference type="SUPFAM" id="SSF55103">
    <property type="entry name" value="FAD-linked oxidases, C-terminal domain"/>
    <property type="match status" value="1"/>
</dbReference>
<dbReference type="GO" id="GO:0071949">
    <property type="term" value="F:FAD binding"/>
    <property type="evidence" value="ECO:0007669"/>
    <property type="project" value="InterPro"/>
</dbReference>
<keyword evidence="4" id="KW-0479">Metal-binding</keyword>
<name>A0A3M0GBM2_9ACTN</name>
<dbReference type="AlphaFoldDB" id="A0A3M0GBM2"/>
<dbReference type="InterPro" id="IPR016167">
    <property type="entry name" value="FAD-bd_PCMH_sub1"/>
</dbReference>
<dbReference type="Gene3D" id="1.10.45.10">
    <property type="entry name" value="Vanillyl-alcohol Oxidase, Chain A, domain 4"/>
    <property type="match status" value="1"/>
</dbReference>
<keyword evidence="3" id="KW-0285">Flavoprotein</keyword>
<keyword evidence="14" id="KW-1185">Reference proteome</keyword>
<evidence type="ECO:0000259" key="12">
    <source>
        <dbReference type="PROSITE" id="PS51387"/>
    </source>
</evidence>